<reference evidence="10" key="2">
    <citation type="submission" date="2020-05" db="UniProtKB">
        <authorList>
            <consortium name="EnsemblMetazoa"/>
        </authorList>
    </citation>
    <scope>IDENTIFICATION</scope>
    <source>
        <strain evidence="10">wikel</strain>
    </source>
</reference>
<dbReference type="EMBL" id="ABJB010276963">
    <property type="status" value="NOT_ANNOTATED_CDS"/>
    <property type="molecule type" value="Genomic_DNA"/>
</dbReference>
<keyword evidence="2" id="KW-0813">Transport</keyword>
<dbReference type="PaxDb" id="6945-B7PAG0"/>
<sequence length="327" mass="35258">MRPPLPPHLLSIFHSRHATVAGFVFRHIWTFFVAGLFLSSHLQTSANATLFILKKSHPPDRETSRGDPHKGNKMTDKIDMSLDDIIKLNRGQYRTTRGRGRGAGRGRGTFAGRGAARGFGAGAGGAVRRGTLRGRVRQQPYARPKELPDRWQHDMFEGVGTRRTLGALGGTTAGPSKLLVSNLDYGVSDADIKELFAEFGPLRKAAVHYDRSGRSLGTADVVFERRTDSVRAMKQYNGVPLDGRPMNIQLVTSSVGAATLSPASRLGYAANVGNLGGGVQQQRTRGTFRGRGRGRGARGGGAGGAPRKVPTAEELDAELDAYVNKME</sequence>
<organism>
    <name type="scientific">Ixodes scapularis</name>
    <name type="common">Black-legged tick</name>
    <name type="synonym">Deer tick</name>
    <dbReference type="NCBI Taxonomy" id="6945"/>
    <lineage>
        <taxon>Eukaryota</taxon>
        <taxon>Metazoa</taxon>
        <taxon>Ecdysozoa</taxon>
        <taxon>Arthropoda</taxon>
        <taxon>Chelicerata</taxon>
        <taxon>Arachnida</taxon>
        <taxon>Acari</taxon>
        <taxon>Parasitiformes</taxon>
        <taxon>Ixodida</taxon>
        <taxon>Ixodoidea</taxon>
        <taxon>Ixodidae</taxon>
        <taxon>Ixodinae</taxon>
        <taxon>Ixodes</taxon>
    </lineage>
</organism>
<proteinExistence type="evidence at protein level"/>
<accession>B7PAG0</accession>
<dbReference type="EnsemblMetazoa" id="ISCW001860-RA">
    <property type="protein sequence ID" value="ISCW001860-PA"/>
    <property type="gene ID" value="ISCW001860"/>
</dbReference>
<dbReference type="VEuPathDB" id="VectorBase:ISCP_015740"/>
<dbReference type="HOGENOM" id="CLU_052367_0_1_1"/>
<evidence type="ECO:0000259" key="8">
    <source>
        <dbReference type="PROSITE" id="PS50102"/>
    </source>
</evidence>
<keyword evidence="5" id="KW-0539">Nucleus</keyword>
<dbReference type="SMART" id="SM01218">
    <property type="entry name" value="FoP_duplication"/>
    <property type="match status" value="1"/>
</dbReference>
<comment type="subcellular location">
    <subcellularLocation>
        <location evidence="1">Nucleus</location>
    </subcellularLocation>
</comment>
<feature type="domain" description="RRM" evidence="8">
    <location>
        <begin position="176"/>
        <end position="253"/>
    </location>
</feature>
<keyword evidence="12" id="KW-1267">Proteomics identification</keyword>
<evidence type="ECO:0000313" key="10">
    <source>
        <dbReference type="EnsemblMetazoa" id="ISCW001860-PA"/>
    </source>
</evidence>
<dbReference type="CDD" id="cd12680">
    <property type="entry name" value="RRM_THOC4"/>
    <property type="match status" value="1"/>
</dbReference>
<dbReference type="Proteomes" id="UP000001555">
    <property type="component" value="Unassembled WGS sequence"/>
</dbReference>
<evidence type="ECO:0000256" key="7">
    <source>
        <dbReference type="SAM" id="MobiDB-lite"/>
    </source>
</evidence>
<dbReference type="InterPro" id="IPR051229">
    <property type="entry name" value="ALYREF_mRNA_export"/>
</dbReference>
<dbReference type="VEuPathDB" id="VectorBase:ISCI001860"/>
<dbReference type="InterPro" id="IPR035979">
    <property type="entry name" value="RBD_domain_sf"/>
</dbReference>
<dbReference type="PROSITE" id="PS50102">
    <property type="entry name" value="RRM"/>
    <property type="match status" value="1"/>
</dbReference>
<dbReference type="Pfam" id="PF13865">
    <property type="entry name" value="FoP_duplication"/>
    <property type="match status" value="1"/>
</dbReference>
<evidence type="ECO:0000313" key="11">
    <source>
        <dbReference type="Proteomes" id="UP000001555"/>
    </source>
</evidence>
<dbReference type="VEuPathDB" id="VectorBase:ISCW001860"/>
<dbReference type="GO" id="GO:0005634">
    <property type="term" value="C:nucleus"/>
    <property type="evidence" value="ECO:0000318"/>
    <property type="project" value="GO_Central"/>
</dbReference>
<dbReference type="InParanoid" id="B7PAG0"/>
<dbReference type="STRING" id="6945.B7PAG0"/>
<evidence type="ECO:0000256" key="4">
    <source>
        <dbReference type="ARBA" id="ARBA00022884"/>
    </source>
</evidence>
<dbReference type="AlphaFoldDB" id="B7PAG0"/>
<evidence type="ECO:0000313" key="9">
    <source>
        <dbReference type="EMBL" id="EEC03582.1"/>
    </source>
</evidence>
<evidence type="ECO:0007829" key="12">
    <source>
        <dbReference type="PeptideAtlas" id="B7PAG0"/>
    </source>
</evidence>
<reference evidence="9 11" key="1">
    <citation type="submission" date="2008-03" db="EMBL/GenBank/DDBJ databases">
        <title>Annotation of Ixodes scapularis.</title>
        <authorList>
            <consortium name="Ixodes scapularis Genome Project Consortium"/>
            <person name="Caler E."/>
            <person name="Hannick L.I."/>
            <person name="Bidwell S."/>
            <person name="Joardar V."/>
            <person name="Thiagarajan M."/>
            <person name="Amedeo P."/>
            <person name="Galinsky K.J."/>
            <person name="Schobel S."/>
            <person name="Inman J."/>
            <person name="Hostetler J."/>
            <person name="Miller J."/>
            <person name="Hammond M."/>
            <person name="Megy K."/>
            <person name="Lawson D."/>
            <person name="Kodira C."/>
            <person name="Sutton G."/>
            <person name="Meyer J."/>
            <person name="Hill C.A."/>
            <person name="Birren B."/>
            <person name="Nene V."/>
            <person name="Collins F."/>
            <person name="Alarcon-Chaidez F."/>
            <person name="Wikel S."/>
            <person name="Strausberg R."/>
        </authorList>
    </citation>
    <scope>NUCLEOTIDE SEQUENCE [LARGE SCALE GENOMIC DNA]</scope>
    <source>
        <strain evidence="11">Wikel</strain>
        <strain evidence="9">Wikel colony</strain>
    </source>
</reference>
<gene>
    <name evidence="9" type="ORF">IscW_ISCW001860</name>
</gene>
<dbReference type="GO" id="GO:0006406">
    <property type="term" value="P:mRNA export from nucleus"/>
    <property type="evidence" value="ECO:0000318"/>
    <property type="project" value="GO_Central"/>
</dbReference>
<evidence type="ECO:0000256" key="6">
    <source>
        <dbReference type="PROSITE-ProRule" id="PRU00176"/>
    </source>
</evidence>
<dbReference type="FunFam" id="3.30.70.330:FF:000273">
    <property type="entry name" value="THO complex subunit 4"/>
    <property type="match status" value="1"/>
</dbReference>
<keyword evidence="11" id="KW-1185">Reference proteome</keyword>
<dbReference type="Pfam" id="PF00076">
    <property type="entry name" value="RRM_1"/>
    <property type="match status" value="1"/>
</dbReference>
<evidence type="ECO:0000256" key="1">
    <source>
        <dbReference type="ARBA" id="ARBA00004123"/>
    </source>
</evidence>
<feature type="region of interest" description="Disordered" evidence="7">
    <location>
        <begin position="278"/>
        <end position="315"/>
    </location>
</feature>
<keyword evidence="3" id="KW-0509">mRNA transport</keyword>
<dbReference type="InterPro" id="IPR000504">
    <property type="entry name" value="RRM_dom"/>
</dbReference>
<keyword evidence="4 6" id="KW-0694">RNA-binding</keyword>
<evidence type="ECO:0000256" key="5">
    <source>
        <dbReference type="ARBA" id="ARBA00023242"/>
    </source>
</evidence>
<dbReference type="InterPro" id="IPR012677">
    <property type="entry name" value="Nucleotide-bd_a/b_plait_sf"/>
</dbReference>
<dbReference type="InterPro" id="IPR025715">
    <property type="entry name" value="FoP_C"/>
</dbReference>
<feature type="region of interest" description="Disordered" evidence="7">
    <location>
        <begin position="57"/>
        <end position="76"/>
    </location>
</feature>
<dbReference type="PANTHER" id="PTHR19965:SF82">
    <property type="entry name" value="THO COMPLEX SUBUNIT 4"/>
    <property type="match status" value="1"/>
</dbReference>
<dbReference type="OrthoDB" id="1049195at2759"/>
<dbReference type="Gene3D" id="3.30.70.330">
    <property type="match status" value="1"/>
</dbReference>
<protein>
    <submittedName>
        <fullName evidence="9 10">THO complex subunit, putative</fullName>
    </submittedName>
</protein>
<dbReference type="Pfam" id="PF07078">
    <property type="entry name" value="FYTT"/>
    <property type="match status" value="1"/>
</dbReference>
<dbReference type="SUPFAM" id="SSF54928">
    <property type="entry name" value="RNA-binding domain, RBD"/>
    <property type="match status" value="1"/>
</dbReference>
<evidence type="ECO:0000256" key="3">
    <source>
        <dbReference type="ARBA" id="ARBA00022816"/>
    </source>
</evidence>
<dbReference type="EMBL" id="DS671188">
    <property type="protein sequence ID" value="EEC03582.1"/>
    <property type="molecule type" value="Genomic_DNA"/>
</dbReference>
<dbReference type="EMBL" id="ABJB010829551">
    <property type="status" value="NOT_ANNOTATED_CDS"/>
    <property type="molecule type" value="Genomic_DNA"/>
</dbReference>
<dbReference type="SMART" id="SM00360">
    <property type="entry name" value="RRM"/>
    <property type="match status" value="1"/>
</dbReference>
<name>B7PAG0_IXOSC</name>
<evidence type="ECO:0000256" key="2">
    <source>
        <dbReference type="ARBA" id="ARBA00022448"/>
    </source>
</evidence>
<dbReference type="FunCoup" id="B7PAG0">
    <property type="interactions" value="1435"/>
</dbReference>
<dbReference type="PANTHER" id="PTHR19965">
    <property type="entry name" value="RNA AND EXPORT FACTOR BINDING PROTEIN"/>
    <property type="match status" value="1"/>
</dbReference>
<feature type="compositionally biased region" description="Basic residues" evidence="7">
    <location>
        <begin position="286"/>
        <end position="296"/>
    </location>
</feature>
<dbReference type="GO" id="GO:0003729">
    <property type="term" value="F:mRNA binding"/>
    <property type="evidence" value="ECO:0000318"/>
    <property type="project" value="GO_Central"/>
</dbReference>